<keyword evidence="3" id="KW-1185">Reference proteome</keyword>
<accession>A0ABM9ZT61</accession>
<organism evidence="2 3">
    <name type="scientific">Pyramidobacter piscolens W5455</name>
    <dbReference type="NCBI Taxonomy" id="352165"/>
    <lineage>
        <taxon>Bacteria</taxon>
        <taxon>Thermotogati</taxon>
        <taxon>Synergistota</taxon>
        <taxon>Synergistia</taxon>
        <taxon>Synergistales</taxon>
        <taxon>Dethiosulfovibrionaceae</taxon>
        <taxon>Pyramidobacter</taxon>
    </lineage>
</organism>
<evidence type="ECO:0000256" key="1">
    <source>
        <dbReference type="SAM" id="MobiDB-lite"/>
    </source>
</evidence>
<reference evidence="2 3" key="1">
    <citation type="submission" date="2009-12" db="EMBL/GenBank/DDBJ databases">
        <authorList>
            <person name="Shrivastava S."/>
            <person name="Madupu R."/>
            <person name="Durkin A.S."/>
            <person name="Torralba M."/>
            <person name="Methe B."/>
            <person name="Sutton G.G."/>
            <person name="Strausberg R.L."/>
            <person name="Nelson K.E."/>
        </authorList>
    </citation>
    <scope>NUCLEOTIDE SEQUENCE [LARGE SCALE GENOMIC DNA]</scope>
    <source>
        <strain evidence="2 3">W5455</strain>
    </source>
</reference>
<comment type="caution">
    <text evidence="2">The sequence shown here is derived from an EMBL/GenBank/DDBJ whole genome shotgun (WGS) entry which is preliminary data.</text>
</comment>
<proteinExistence type="predicted"/>
<evidence type="ECO:0000313" key="3">
    <source>
        <dbReference type="Proteomes" id="UP000006462"/>
    </source>
</evidence>
<protein>
    <submittedName>
        <fullName evidence="2">Uncharacterized protein</fullName>
    </submittedName>
</protein>
<dbReference type="EMBL" id="ADFP01000097">
    <property type="protein sequence ID" value="EFB90082.1"/>
    <property type="molecule type" value="Genomic_DNA"/>
</dbReference>
<dbReference type="Proteomes" id="UP000006462">
    <property type="component" value="Unassembled WGS sequence"/>
</dbReference>
<sequence length="53" mass="6056">MTICKKRSPRDTPKKNQRVKTNRERLRPKNGNAPCSSRKISAAPPKKRGSSFF</sequence>
<feature type="region of interest" description="Disordered" evidence="1">
    <location>
        <begin position="1"/>
        <end position="53"/>
    </location>
</feature>
<evidence type="ECO:0000313" key="2">
    <source>
        <dbReference type="EMBL" id="EFB90082.1"/>
    </source>
</evidence>
<gene>
    <name evidence="2" type="ORF">HMPREF7215_0976</name>
</gene>
<name>A0ABM9ZT61_9BACT</name>